<keyword evidence="1" id="KW-1188">Viral release from host cell</keyword>
<protein>
    <submittedName>
        <fullName evidence="3">Putative phage protein, putative large terminase</fullName>
    </submittedName>
</protein>
<accession>A0A062V755</accession>
<dbReference type="Gene3D" id="3.30.420.240">
    <property type="match status" value="1"/>
</dbReference>
<dbReference type="InterPro" id="IPR035421">
    <property type="entry name" value="Terminase_6C"/>
</dbReference>
<feature type="domain" description="Terminase large subunit gp17-like C-terminal" evidence="2">
    <location>
        <begin position="296"/>
        <end position="433"/>
    </location>
</feature>
<dbReference type="NCBIfam" id="TIGR01630">
    <property type="entry name" value="psiM2_ORF9"/>
    <property type="match status" value="1"/>
</dbReference>
<dbReference type="RefSeq" id="WP_052368870.1">
    <property type="nucleotide sequence ID" value="NZ_JMIY01000005.1"/>
</dbReference>
<comment type="caution">
    <text evidence="3">The sequence shown here is derived from an EMBL/GenBank/DDBJ whole genome shotgun (WGS) entry which is preliminary data.</text>
</comment>
<keyword evidence="4" id="KW-1185">Reference proteome</keyword>
<proteinExistence type="predicted"/>
<evidence type="ECO:0000313" key="3">
    <source>
        <dbReference type="EMBL" id="KCZ71609.1"/>
    </source>
</evidence>
<dbReference type="Pfam" id="PF17289">
    <property type="entry name" value="Terminase_6C"/>
    <property type="match status" value="1"/>
</dbReference>
<sequence length="456" mass="52110">MSEEPGSYQSSNRLLSTKALCMLDQDYFLGNVLGYQVEQHHRKILEHITCSKKSLDLAPRGFGKSTIGDIGYCLWKIVQNRNTRILVVSNTQSQAESFLREMKAHLEGNSRLLELFGTFKSDKWTESELSVSGRTIVAKESTLTALGASGAVISKHFDIIIADDIVDFENARTELQRRKLSEWYRTALLPTLEPHGQLVVIGTRYHPLDLYQDLMDSKQYSVQIQRAIQDDGSSLWPAKFSSTDLLQIKAELGSLIFSMQYQNDVELAKQGHIFRFEWMQFYDHDRAPQKLKIYQGVDLAISEKETADYFALMTLGIDPNGSIYVLDLYRDRLSFKAQQEIIRLKAQQWQPVSIGIEINQYQRALAQELIRTTTLPIKELQTVKDKVTRAQRRSALFENKKVFLRKDMAVFVDELCLFPDASHDDTFDAFDFAVTASEGSGDVNRFSSIVVSKRSW</sequence>
<dbReference type="Gene3D" id="3.40.50.300">
    <property type="entry name" value="P-loop containing nucleotide triphosphate hydrolases"/>
    <property type="match status" value="1"/>
</dbReference>
<evidence type="ECO:0000259" key="2">
    <source>
        <dbReference type="Pfam" id="PF17289"/>
    </source>
</evidence>
<evidence type="ECO:0000256" key="1">
    <source>
        <dbReference type="ARBA" id="ARBA00022612"/>
    </source>
</evidence>
<organism evidence="3 4">
    <name type="scientific">Candidatus Methanoperedens nitratireducens</name>
    <dbReference type="NCBI Taxonomy" id="1392998"/>
    <lineage>
        <taxon>Archaea</taxon>
        <taxon>Methanobacteriati</taxon>
        <taxon>Methanobacteriota</taxon>
        <taxon>Stenosarchaea group</taxon>
        <taxon>Methanomicrobia</taxon>
        <taxon>Methanosarcinales</taxon>
        <taxon>ANME-2 cluster</taxon>
        <taxon>Candidatus Methanoperedentaceae</taxon>
        <taxon>Candidatus Methanoperedens</taxon>
    </lineage>
</organism>
<dbReference type="AlphaFoldDB" id="A0A062V755"/>
<name>A0A062V755_9EURY</name>
<dbReference type="PATRIC" id="fig|1392998.3.peg.2343"/>
<dbReference type="Proteomes" id="UP000027153">
    <property type="component" value="Unassembled WGS sequence"/>
</dbReference>
<dbReference type="InterPro" id="IPR006517">
    <property type="entry name" value="Phage_terminase_lsu-like_C"/>
</dbReference>
<dbReference type="EMBL" id="JMIY01000005">
    <property type="protein sequence ID" value="KCZ71609.1"/>
    <property type="molecule type" value="Genomic_DNA"/>
</dbReference>
<dbReference type="InterPro" id="IPR027417">
    <property type="entry name" value="P-loop_NTPase"/>
</dbReference>
<reference evidence="3 4" key="1">
    <citation type="journal article" date="2013" name="Nature">
        <title>Anaerobic oxidation of methane coupled to nitrate reduction in a novel archaeal lineage.</title>
        <authorList>
            <person name="Haroon M.F."/>
            <person name="Hu S."/>
            <person name="Shi Y."/>
            <person name="Imelfort M."/>
            <person name="Keller J."/>
            <person name="Hugenholtz P."/>
            <person name="Yuan Z."/>
            <person name="Tyson G.W."/>
        </authorList>
    </citation>
    <scope>NUCLEOTIDE SEQUENCE [LARGE SCALE GENOMIC DNA]</scope>
    <source>
        <strain evidence="3 4">ANME-2d</strain>
    </source>
</reference>
<evidence type="ECO:0000313" key="4">
    <source>
        <dbReference type="Proteomes" id="UP000027153"/>
    </source>
</evidence>
<gene>
    <name evidence="3" type="ORF">ANME2D_02344</name>
</gene>
<dbReference type="OrthoDB" id="173544at2157"/>